<dbReference type="Proteomes" id="UP001221757">
    <property type="component" value="Unassembled WGS sequence"/>
</dbReference>
<accession>A0AAD7CT42</accession>
<dbReference type="AlphaFoldDB" id="A0AAD7CT42"/>
<dbReference type="EMBL" id="JARKIE010000245">
    <property type="protein sequence ID" value="KAJ7661826.1"/>
    <property type="molecule type" value="Genomic_DNA"/>
</dbReference>
<organism evidence="1 2">
    <name type="scientific">Mycena rosella</name>
    <name type="common">Pink bonnet</name>
    <name type="synonym">Agaricus rosellus</name>
    <dbReference type="NCBI Taxonomy" id="1033263"/>
    <lineage>
        <taxon>Eukaryota</taxon>
        <taxon>Fungi</taxon>
        <taxon>Dikarya</taxon>
        <taxon>Basidiomycota</taxon>
        <taxon>Agaricomycotina</taxon>
        <taxon>Agaricomycetes</taxon>
        <taxon>Agaricomycetidae</taxon>
        <taxon>Agaricales</taxon>
        <taxon>Marasmiineae</taxon>
        <taxon>Mycenaceae</taxon>
        <taxon>Mycena</taxon>
    </lineage>
</organism>
<feature type="non-terminal residue" evidence="1">
    <location>
        <position position="1"/>
    </location>
</feature>
<sequence length="166" mass="19693">YMRYMLDLYVLLEFECSPEHKEALLNNFLFNLDMVKRRGGDFDDKFYRKTISPNVLNFLQIKANIESAFDLKRRSKSHTSPHLRDETKILLQMYKEDKLHLFRSGRSMGHAALNRFDRGYQRLADGKMNDYLKRSSTYAKILTSMESDREKLRLAQGNMDVDIQPR</sequence>
<reference evidence="1" key="1">
    <citation type="submission" date="2023-03" db="EMBL/GenBank/DDBJ databases">
        <title>Massive genome expansion in bonnet fungi (Mycena s.s.) driven by repeated elements and novel gene families across ecological guilds.</title>
        <authorList>
            <consortium name="Lawrence Berkeley National Laboratory"/>
            <person name="Harder C.B."/>
            <person name="Miyauchi S."/>
            <person name="Viragh M."/>
            <person name="Kuo A."/>
            <person name="Thoen E."/>
            <person name="Andreopoulos B."/>
            <person name="Lu D."/>
            <person name="Skrede I."/>
            <person name="Drula E."/>
            <person name="Henrissat B."/>
            <person name="Morin E."/>
            <person name="Kohler A."/>
            <person name="Barry K."/>
            <person name="LaButti K."/>
            <person name="Morin E."/>
            <person name="Salamov A."/>
            <person name="Lipzen A."/>
            <person name="Mereny Z."/>
            <person name="Hegedus B."/>
            <person name="Baldrian P."/>
            <person name="Stursova M."/>
            <person name="Weitz H."/>
            <person name="Taylor A."/>
            <person name="Grigoriev I.V."/>
            <person name="Nagy L.G."/>
            <person name="Martin F."/>
            <person name="Kauserud H."/>
        </authorList>
    </citation>
    <scope>NUCLEOTIDE SEQUENCE</scope>
    <source>
        <strain evidence="1">CBHHK067</strain>
    </source>
</reference>
<evidence type="ECO:0000313" key="2">
    <source>
        <dbReference type="Proteomes" id="UP001221757"/>
    </source>
</evidence>
<keyword evidence="2" id="KW-1185">Reference proteome</keyword>
<proteinExistence type="predicted"/>
<name>A0AAD7CT42_MYCRO</name>
<evidence type="ECO:0000313" key="1">
    <source>
        <dbReference type="EMBL" id="KAJ7661826.1"/>
    </source>
</evidence>
<comment type="caution">
    <text evidence="1">The sequence shown here is derived from an EMBL/GenBank/DDBJ whole genome shotgun (WGS) entry which is preliminary data.</text>
</comment>
<protein>
    <submittedName>
        <fullName evidence="1">Uncharacterized protein</fullName>
    </submittedName>
</protein>
<gene>
    <name evidence="1" type="ORF">B0H17DRAFT_953361</name>
</gene>